<dbReference type="SUPFAM" id="SSF51735">
    <property type="entry name" value="NAD(P)-binding Rossmann-fold domains"/>
    <property type="match status" value="1"/>
</dbReference>
<keyword evidence="4" id="KW-1185">Reference proteome</keyword>
<proteinExistence type="inferred from homology"/>
<dbReference type="Pfam" id="PF13561">
    <property type="entry name" value="adh_short_C2"/>
    <property type="match status" value="1"/>
</dbReference>
<organism evidence="3 4">
    <name type="scientific">Pleurostoma richardsiae</name>
    <dbReference type="NCBI Taxonomy" id="41990"/>
    <lineage>
        <taxon>Eukaryota</taxon>
        <taxon>Fungi</taxon>
        <taxon>Dikarya</taxon>
        <taxon>Ascomycota</taxon>
        <taxon>Pezizomycotina</taxon>
        <taxon>Sordariomycetes</taxon>
        <taxon>Sordariomycetidae</taxon>
        <taxon>Calosphaeriales</taxon>
        <taxon>Pleurostomataceae</taxon>
        <taxon>Pleurostoma</taxon>
    </lineage>
</organism>
<protein>
    <submittedName>
        <fullName evidence="3">3-ketoacyl-ACP reductase like protein</fullName>
    </submittedName>
</protein>
<evidence type="ECO:0000256" key="1">
    <source>
        <dbReference type="ARBA" id="ARBA00006484"/>
    </source>
</evidence>
<dbReference type="FunFam" id="3.40.50.720:FF:000084">
    <property type="entry name" value="Short-chain dehydrogenase reductase"/>
    <property type="match status" value="1"/>
</dbReference>
<dbReference type="Proteomes" id="UP001174694">
    <property type="component" value="Unassembled WGS sequence"/>
</dbReference>
<comment type="caution">
    <text evidence="3">The sequence shown here is derived from an EMBL/GenBank/DDBJ whole genome shotgun (WGS) entry which is preliminary data.</text>
</comment>
<evidence type="ECO:0000313" key="4">
    <source>
        <dbReference type="Proteomes" id="UP001174694"/>
    </source>
</evidence>
<dbReference type="EMBL" id="JANBVO010000010">
    <property type="protein sequence ID" value="KAJ9149240.1"/>
    <property type="molecule type" value="Genomic_DNA"/>
</dbReference>
<reference evidence="3" key="1">
    <citation type="submission" date="2022-07" db="EMBL/GenBank/DDBJ databases">
        <title>Fungi with potential for degradation of polypropylene.</title>
        <authorList>
            <person name="Gostincar C."/>
        </authorList>
    </citation>
    <scope>NUCLEOTIDE SEQUENCE</scope>
    <source>
        <strain evidence="3">EXF-13308</strain>
    </source>
</reference>
<dbReference type="PRINTS" id="PR00081">
    <property type="entry name" value="GDHRDH"/>
</dbReference>
<dbReference type="InterPro" id="IPR036291">
    <property type="entry name" value="NAD(P)-bd_dom_sf"/>
</dbReference>
<dbReference type="InterPro" id="IPR002347">
    <property type="entry name" value="SDR_fam"/>
</dbReference>
<dbReference type="PANTHER" id="PTHR42760">
    <property type="entry name" value="SHORT-CHAIN DEHYDROGENASES/REDUCTASES FAMILY MEMBER"/>
    <property type="match status" value="1"/>
</dbReference>
<dbReference type="PANTHER" id="PTHR42760:SF135">
    <property type="entry name" value="BLL7886 PROTEIN"/>
    <property type="match status" value="1"/>
</dbReference>
<comment type="similarity">
    <text evidence="1">Belongs to the short-chain dehydrogenases/reductases (SDR) family.</text>
</comment>
<dbReference type="CDD" id="cd05233">
    <property type="entry name" value="SDR_c"/>
    <property type="match status" value="1"/>
</dbReference>
<dbReference type="PRINTS" id="PR00080">
    <property type="entry name" value="SDRFAMILY"/>
</dbReference>
<gene>
    <name evidence="3" type="ORF">NKR23_g4338</name>
</gene>
<keyword evidence="2" id="KW-0521">NADP</keyword>
<dbReference type="Gene3D" id="3.40.50.720">
    <property type="entry name" value="NAD(P)-binding Rossmann-like Domain"/>
    <property type="match status" value="1"/>
</dbReference>
<dbReference type="GO" id="GO:0016616">
    <property type="term" value="F:oxidoreductase activity, acting on the CH-OH group of donors, NAD or NADP as acceptor"/>
    <property type="evidence" value="ECO:0007669"/>
    <property type="project" value="TreeGrafter"/>
</dbReference>
<dbReference type="GO" id="GO:0030497">
    <property type="term" value="P:fatty acid elongation"/>
    <property type="evidence" value="ECO:0007669"/>
    <property type="project" value="TreeGrafter"/>
</dbReference>
<accession>A0AA38S4N9</accession>
<sequence>MHLGLEGKVILVTGGTKGIGRSIVTGFLEEGAIVHFCSRTGLDVEAAQNKLSTDFPNAKAIGAVVDVSDPDQVRSWVTQCAEKSGPVDVVVSNVSSLALADTEANWHAMFQTDMMGTFHLIDAAMPYLVRTKGNIVSIASVSGRGIDFAAPSPYNSIKSAIISYTAQLAHSLAPKSIRANTVSPGNTYVEDGVWGNMKRSNPALYESQLSLNPMGRMGTGEEVANAVLFLASAKASFISGANLNVDGALCTGIQF</sequence>
<name>A0AA38S4N9_9PEZI</name>
<evidence type="ECO:0000256" key="2">
    <source>
        <dbReference type="ARBA" id="ARBA00022857"/>
    </source>
</evidence>
<dbReference type="AlphaFoldDB" id="A0AA38S4N9"/>
<evidence type="ECO:0000313" key="3">
    <source>
        <dbReference type="EMBL" id="KAJ9149240.1"/>
    </source>
</evidence>